<gene>
    <name evidence="3" type="primary">pi144</name>
    <name evidence="3" type="ORF">GCM10007968_20060</name>
</gene>
<keyword evidence="4" id="KW-1185">Reference proteome</keyword>
<accession>A0A917W2M5</accession>
<dbReference type="InterPro" id="IPR023346">
    <property type="entry name" value="Lysozyme-like_dom_sf"/>
</dbReference>
<evidence type="ECO:0000313" key="3">
    <source>
        <dbReference type="EMBL" id="GGL55949.1"/>
    </source>
</evidence>
<evidence type="ECO:0008006" key="5">
    <source>
        <dbReference type="Google" id="ProtNLM"/>
    </source>
</evidence>
<evidence type="ECO:0000313" key="4">
    <source>
        <dbReference type="Proteomes" id="UP000654670"/>
    </source>
</evidence>
<feature type="domain" description="Tape measure protein N-terminal" evidence="2">
    <location>
        <begin position="292"/>
        <end position="467"/>
    </location>
</feature>
<evidence type="ECO:0000259" key="2">
    <source>
        <dbReference type="Pfam" id="PF20155"/>
    </source>
</evidence>
<dbReference type="AlphaFoldDB" id="A0A917W2M5"/>
<feature type="domain" description="Transglycosylase SLT" evidence="1">
    <location>
        <begin position="1091"/>
        <end position="1164"/>
    </location>
</feature>
<evidence type="ECO:0000259" key="1">
    <source>
        <dbReference type="Pfam" id="PF01464"/>
    </source>
</evidence>
<dbReference type="Pfam" id="PF01464">
    <property type="entry name" value="SLT"/>
    <property type="match status" value="1"/>
</dbReference>
<organism evidence="3 4">
    <name type="scientific">Sporolactobacillus putidus</name>
    <dbReference type="NCBI Taxonomy" id="492735"/>
    <lineage>
        <taxon>Bacteria</taxon>
        <taxon>Bacillati</taxon>
        <taxon>Bacillota</taxon>
        <taxon>Bacilli</taxon>
        <taxon>Bacillales</taxon>
        <taxon>Sporolactobacillaceae</taxon>
        <taxon>Sporolactobacillus</taxon>
    </lineage>
</organism>
<name>A0A917W2M5_9BACL</name>
<sequence length="1279" mass="136502">MPIGNAKALASLVVHVGLDNQQMTQGLSAMKNSVSAATSEWRAQFSVMQKLGDTVGAYQAKYDGLTKSIQAQKNLIDSQKQQLADMGNRTEQNASAYDKLTSQINNNVKSMAAQIAEQEKTKQMWDYQKSGIQDNKNQLSLLQREMESTIKMYQAQGNEQEANRVKSKGLQDQLNNMNSTYAKEQDMLSKIAEESGKDSSAYREQTIRMNELATQIAHTQSEYDNLGKQSITLSDRLGKVRESALSAKSVFMGSFLGGLASNVATAAFGKIESGIKSVVAAGTAEDKTLAGIQFQWTSLMKSASQGQEMTKVIDDMHMKTNYSLGTVSALSKTMFALTKNKQGMQDLAMSIMEVGRAKGLDDSQLLNISKRLQQVGVNGRITYADVAKMTKTLPGFSAAMATEMGVSQSKLVELGKQGKITSKDFQDTMISMGKSNAQSLDTFNKTGAGLQLSMKNTWASLAGDIMKPITTTNKQGLTDLTKTLQSPEIKTAATDLGKGISQAMSMASVELSKFVGFINSHKSQISADLNAVKDTVKTTWEVAKPVFDFLISHPNVLAPVAVGLVGWKTGLLPIGKLLSDTGKAITGTSNAIKYLGTEGTVGNKALLGIGNSLKTIGKASVTGVSKGISTIGSAAKTSASFIGSMSVSLVKSLANQAKVLAFAAAQKAAAVASTAWSVAQKALNMAMNANPIAKVITVVTALTAAAIYSYNHFKTFRDVVNTVWAFVKDMFQASVNFCIKAFQSMSKTFGSIWSVISDTFNNYIKYIRSIVTLFSDFFTGRWGKLWGDVQNIAGAGWNLISGAFKGGFNLLNNLTGGMLGNMWNSVTSVGGKIIDFFKALPGNMADGIKAGAKALGNAGIFIGNQLIDGVQNVVNGVIDGVDWLLGKISMPKIDHVNFPNIPYFANGTVDSMGRFVQDSVVHVGDGGKPELIKHADGTIEKTPAKDTLVIVKKGDSILGGDKTEQLLKSGLLKFASGSWLGSAVDFIKGGWNALTTAGSDIWSAMTHPTQLLNTVVNQFAGSAMGKLSGTVADVATGIVKTVVKGAGDWLSKQFNGDNPGGSGVQRWKPDVIKALQMNGLSTSSDMVNKVLKQIQTESGGNPNAIQHGYTDINTITGNLAEGLMQVIPPTFAQYHLPGHNNIMNGFDNLLAALNYAKNRYGSSLYYLGQGHGYANGGLVTTAQVANIAEGNNPEMIIPLTNQNRAIQLMYQTLDYLKGKNGSNSSGSNNNPVTVTNHINLPAININVTGNMDRNSAKDAANQFFAQVNNKLKQQGVSLN</sequence>
<dbReference type="InterPro" id="IPR013491">
    <property type="entry name" value="Tape_meas_N"/>
</dbReference>
<proteinExistence type="predicted"/>
<dbReference type="CDD" id="cd13402">
    <property type="entry name" value="LT_TF-like"/>
    <property type="match status" value="1"/>
</dbReference>
<dbReference type="NCBIfam" id="TIGR02675">
    <property type="entry name" value="tape_meas_nterm"/>
    <property type="match status" value="1"/>
</dbReference>
<dbReference type="Gene3D" id="1.10.530.10">
    <property type="match status" value="1"/>
</dbReference>
<dbReference type="Pfam" id="PF20155">
    <property type="entry name" value="TMP_3"/>
    <property type="match status" value="1"/>
</dbReference>
<dbReference type="SUPFAM" id="SSF53955">
    <property type="entry name" value="Lysozyme-like"/>
    <property type="match status" value="1"/>
</dbReference>
<reference evidence="3" key="1">
    <citation type="journal article" date="2014" name="Int. J. Syst. Evol. Microbiol.">
        <title>Complete genome sequence of Corynebacterium casei LMG S-19264T (=DSM 44701T), isolated from a smear-ripened cheese.</title>
        <authorList>
            <consortium name="US DOE Joint Genome Institute (JGI-PGF)"/>
            <person name="Walter F."/>
            <person name="Albersmeier A."/>
            <person name="Kalinowski J."/>
            <person name="Ruckert C."/>
        </authorList>
    </citation>
    <scope>NUCLEOTIDE SEQUENCE</scope>
    <source>
        <strain evidence="3">JCM 15325</strain>
    </source>
</reference>
<dbReference type="InterPro" id="IPR008258">
    <property type="entry name" value="Transglycosylase_SLT_dom_1"/>
</dbReference>
<dbReference type="Proteomes" id="UP000654670">
    <property type="component" value="Unassembled WGS sequence"/>
</dbReference>
<dbReference type="EMBL" id="BMOK01000007">
    <property type="protein sequence ID" value="GGL55949.1"/>
    <property type="molecule type" value="Genomic_DNA"/>
</dbReference>
<protein>
    <recommendedName>
        <fullName evidence="5">Tape measure domain-containing protein</fullName>
    </recommendedName>
</protein>
<dbReference type="RefSeq" id="WP_188802967.1">
    <property type="nucleotide sequence ID" value="NZ_BMOK01000007.1"/>
</dbReference>
<comment type="caution">
    <text evidence="3">The sequence shown here is derived from an EMBL/GenBank/DDBJ whole genome shotgun (WGS) entry which is preliminary data.</text>
</comment>
<reference evidence="3" key="2">
    <citation type="submission" date="2020-09" db="EMBL/GenBank/DDBJ databases">
        <authorList>
            <person name="Sun Q."/>
            <person name="Ohkuma M."/>
        </authorList>
    </citation>
    <scope>NUCLEOTIDE SEQUENCE</scope>
    <source>
        <strain evidence="3">JCM 15325</strain>
    </source>
</reference>